<keyword evidence="4 6" id="KW-1133">Transmembrane helix</keyword>
<dbReference type="OrthoDB" id="9117841at2"/>
<feature type="transmembrane region" description="Helical" evidence="6">
    <location>
        <begin position="43"/>
        <end position="62"/>
    </location>
</feature>
<feature type="transmembrane region" description="Helical" evidence="6">
    <location>
        <begin position="228"/>
        <end position="251"/>
    </location>
</feature>
<keyword evidence="3 6" id="KW-0812">Transmembrane</keyword>
<dbReference type="RefSeq" id="WP_124925905.1">
    <property type="nucleotide sequence ID" value="NZ_BMOH01000006.1"/>
</dbReference>
<dbReference type="GO" id="GO:0022857">
    <property type="term" value="F:transmembrane transporter activity"/>
    <property type="evidence" value="ECO:0007669"/>
    <property type="project" value="InterPro"/>
</dbReference>
<organism evidence="7 8">
    <name type="scientific">Amphritea balenae</name>
    <dbReference type="NCBI Taxonomy" id="452629"/>
    <lineage>
        <taxon>Bacteria</taxon>
        <taxon>Pseudomonadati</taxon>
        <taxon>Pseudomonadota</taxon>
        <taxon>Gammaproteobacteria</taxon>
        <taxon>Oceanospirillales</taxon>
        <taxon>Oceanospirillaceae</taxon>
        <taxon>Amphritea</taxon>
    </lineage>
</organism>
<dbReference type="GO" id="GO:0005886">
    <property type="term" value="C:plasma membrane"/>
    <property type="evidence" value="ECO:0007669"/>
    <property type="project" value="UniProtKB-SubCell"/>
</dbReference>
<gene>
    <name evidence="7" type="ORF">EHS89_09510</name>
</gene>
<proteinExistence type="predicted"/>
<keyword evidence="2" id="KW-1003">Cell membrane</keyword>
<feature type="transmembrane region" description="Helical" evidence="6">
    <location>
        <begin position="271"/>
        <end position="297"/>
    </location>
</feature>
<dbReference type="Proteomes" id="UP000267535">
    <property type="component" value="Unassembled WGS sequence"/>
</dbReference>
<dbReference type="Pfam" id="PF13520">
    <property type="entry name" value="AA_permease_2"/>
    <property type="match status" value="1"/>
</dbReference>
<dbReference type="EMBL" id="RQXV01000004">
    <property type="protein sequence ID" value="RRC99715.1"/>
    <property type="molecule type" value="Genomic_DNA"/>
</dbReference>
<evidence type="ECO:0000313" key="7">
    <source>
        <dbReference type="EMBL" id="RRC99715.1"/>
    </source>
</evidence>
<dbReference type="PIRSF" id="PIRSF006060">
    <property type="entry name" value="AA_transporter"/>
    <property type="match status" value="1"/>
</dbReference>
<evidence type="ECO:0000313" key="8">
    <source>
        <dbReference type="Proteomes" id="UP000267535"/>
    </source>
</evidence>
<accession>A0A3P1SSY0</accession>
<feature type="transmembrane region" description="Helical" evidence="6">
    <location>
        <begin position="12"/>
        <end position="37"/>
    </location>
</feature>
<name>A0A3P1SSY0_9GAMM</name>
<reference evidence="7 8" key="1">
    <citation type="submission" date="2018-11" db="EMBL/GenBank/DDBJ databases">
        <title>The draft genome sequence of Amphritea balenae JAMM 1525T.</title>
        <authorList>
            <person name="Fang Z."/>
            <person name="Zhang Y."/>
            <person name="Han X."/>
        </authorList>
    </citation>
    <scope>NUCLEOTIDE SEQUENCE [LARGE SCALE GENOMIC DNA]</scope>
    <source>
        <strain evidence="7 8">JAMM 1525</strain>
    </source>
</reference>
<comment type="caution">
    <text evidence="7">The sequence shown here is derived from an EMBL/GenBank/DDBJ whole genome shotgun (WGS) entry which is preliminary data.</text>
</comment>
<feature type="transmembrane region" description="Helical" evidence="6">
    <location>
        <begin position="346"/>
        <end position="366"/>
    </location>
</feature>
<evidence type="ECO:0000256" key="4">
    <source>
        <dbReference type="ARBA" id="ARBA00022989"/>
    </source>
</evidence>
<evidence type="ECO:0000256" key="5">
    <source>
        <dbReference type="ARBA" id="ARBA00023136"/>
    </source>
</evidence>
<feature type="transmembrane region" description="Helical" evidence="6">
    <location>
        <begin position="83"/>
        <end position="108"/>
    </location>
</feature>
<dbReference type="NCBIfam" id="NF008245">
    <property type="entry name" value="PRK11021.1"/>
    <property type="match status" value="1"/>
</dbReference>
<evidence type="ECO:0000256" key="2">
    <source>
        <dbReference type="ARBA" id="ARBA00022475"/>
    </source>
</evidence>
<dbReference type="PANTHER" id="PTHR42770">
    <property type="entry name" value="AMINO ACID TRANSPORTER-RELATED"/>
    <property type="match status" value="1"/>
</dbReference>
<protein>
    <submittedName>
        <fullName evidence="7">L-methionine/branched-chain amino acid transporter</fullName>
    </submittedName>
</protein>
<feature type="transmembrane region" description="Helical" evidence="6">
    <location>
        <begin position="317"/>
        <end position="340"/>
    </location>
</feature>
<keyword evidence="8" id="KW-1185">Reference proteome</keyword>
<dbReference type="InterPro" id="IPR002293">
    <property type="entry name" value="AA/rel_permease1"/>
</dbReference>
<sequence length="422" mass="44838">MDRLNQTITRWQGMGLIATTLLGTGVFILPQLTIAIAGDKAPLAWALLLLAILPLTLVFAELGRRYAHAAGPAYFVEQAYGKVAGRVIGLMFLFVVPLGAPAALIMTFEFLKPLVTLTSQQALTGELLVIAILFFANRRGLQLSGKAQLGLTLAILAVVLLMLGALLFSPSVAPQGAAIEAATVSIKSGNNHDILAAIGLAVWSFLGIEAVTHLASEFKDVKRDFIPATLGGVTLVGLIFIGCTYLSLLAPYDPLAMVGAFELLLGDSGRWVIGILGLVSGIATVNVYFASLARLAWSFSHDGALPAGLKPLNKHKVPAAALLAFLLLSALILVVCYLLDQDFPAIVRWVNGAFVLIYGAAMLAAWRLLPKRYRPAVAAGLAACALFAYSLGSSMAYALILVVILTVWVLGQRYWQQNIATT</sequence>
<dbReference type="AlphaFoldDB" id="A0A3P1SSY0"/>
<dbReference type="PANTHER" id="PTHR42770:SF13">
    <property type="entry name" value="L-METHIONINE_BRANCHED-CHAIN AMINO ACID EXPORTER YJEH"/>
    <property type="match status" value="1"/>
</dbReference>
<feature type="transmembrane region" description="Helical" evidence="6">
    <location>
        <begin position="149"/>
        <end position="168"/>
    </location>
</feature>
<feature type="transmembrane region" description="Helical" evidence="6">
    <location>
        <begin position="397"/>
        <end position="415"/>
    </location>
</feature>
<evidence type="ECO:0000256" key="3">
    <source>
        <dbReference type="ARBA" id="ARBA00022692"/>
    </source>
</evidence>
<dbReference type="InterPro" id="IPR050367">
    <property type="entry name" value="APC_superfamily"/>
</dbReference>
<feature type="transmembrane region" description="Helical" evidence="6">
    <location>
        <begin position="120"/>
        <end position="137"/>
    </location>
</feature>
<evidence type="ECO:0000256" key="6">
    <source>
        <dbReference type="SAM" id="Phobius"/>
    </source>
</evidence>
<comment type="subcellular location">
    <subcellularLocation>
        <location evidence="1">Cell membrane</location>
        <topology evidence="1">Multi-pass membrane protein</topology>
    </subcellularLocation>
</comment>
<keyword evidence="5 6" id="KW-0472">Membrane</keyword>
<dbReference type="Gene3D" id="1.20.1740.10">
    <property type="entry name" value="Amino acid/polyamine transporter I"/>
    <property type="match status" value="1"/>
</dbReference>
<evidence type="ECO:0000256" key="1">
    <source>
        <dbReference type="ARBA" id="ARBA00004651"/>
    </source>
</evidence>